<evidence type="ECO:0000256" key="2">
    <source>
        <dbReference type="ARBA" id="ARBA00022448"/>
    </source>
</evidence>
<comment type="subcellular location">
    <subcellularLocation>
        <location evidence="1">Cell membrane</location>
        <topology evidence="1">Multi-pass membrane protein</topology>
    </subcellularLocation>
</comment>
<gene>
    <name evidence="11" type="primary">mdlB</name>
    <name evidence="11" type="ORF">AKA01nite_05300</name>
</gene>
<feature type="transmembrane region" description="Helical" evidence="8">
    <location>
        <begin position="152"/>
        <end position="173"/>
    </location>
</feature>
<keyword evidence="5 11" id="KW-0067">ATP-binding</keyword>
<evidence type="ECO:0000256" key="4">
    <source>
        <dbReference type="ARBA" id="ARBA00022741"/>
    </source>
</evidence>
<evidence type="ECO:0000256" key="1">
    <source>
        <dbReference type="ARBA" id="ARBA00004651"/>
    </source>
</evidence>
<keyword evidence="4" id="KW-0547">Nucleotide-binding</keyword>
<accession>A0A511ART5</accession>
<evidence type="ECO:0000256" key="7">
    <source>
        <dbReference type="ARBA" id="ARBA00023136"/>
    </source>
</evidence>
<comment type="caution">
    <text evidence="11">The sequence shown here is derived from an EMBL/GenBank/DDBJ whole genome shotgun (WGS) entry which is preliminary data.</text>
</comment>
<dbReference type="PROSITE" id="PS50893">
    <property type="entry name" value="ABC_TRANSPORTER_2"/>
    <property type="match status" value="1"/>
</dbReference>
<feature type="domain" description="ABC transmembrane type-1" evidence="10">
    <location>
        <begin position="37"/>
        <end position="321"/>
    </location>
</feature>
<dbReference type="EMBL" id="BJUY01000004">
    <property type="protein sequence ID" value="GEK90908.1"/>
    <property type="molecule type" value="Genomic_DNA"/>
</dbReference>
<evidence type="ECO:0000256" key="8">
    <source>
        <dbReference type="SAM" id="Phobius"/>
    </source>
</evidence>
<evidence type="ECO:0000313" key="11">
    <source>
        <dbReference type="EMBL" id="GEK90908.1"/>
    </source>
</evidence>
<dbReference type="GO" id="GO:0005524">
    <property type="term" value="F:ATP binding"/>
    <property type="evidence" value="ECO:0007669"/>
    <property type="project" value="UniProtKB-KW"/>
</dbReference>
<protein>
    <submittedName>
        <fullName evidence="11">ABC transporter ATP-binding protein</fullName>
    </submittedName>
</protein>
<dbReference type="PROSITE" id="PS00211">
    <property type="entry name" value="ABC_TRANSPORTER_1"/>
    <property type="match status" value="1"/>
</dbReference>
<dbReference type="Proteomes" id="UP000321662">
    <property type="component" value="Unassembled WGS sequence"/>
</dbReference>
<evidence type="ECO:0000256" key="6">
    <source>
        <dbReference type="ARBA" id="ARBA00022989"/>
    </source>
</evidence>
<dbReference type="Gene3D" id="1.20.1560.10">
    <property type="entry name" value="ABC transporter type 1, transmembrane domain"/>
    <property type="match status" value="1"/>
</dbReference>
<evidence type="ECO:0000256" key="5">
    <source>
        <dbReference type="ARBA" id="ARBA00022840"/>
    </source>
</evidence>
<dbReference type="InterPro" id="IPR011527">
    <property type="entry name" value="ABC1_TM_dom"/>
</dbReference>
<dbReference type="RefSeq" id="WP_186805063.1">
    <property type="nucleotide sequence ID" value="NZ_BJUY01000004.1"/>
</dbReference>
<dbReference type="Pfam" id="PF00664">
    <property type="entry name" value="ABC_membrane"/>
    <property type="match status" value="1"/>
</dbReference>
<keyword evidence="2" id="KW-0813">Transport</keyword>
<evidence type="ECO:0000256" key="3">
    <source>
        <dbReference type="ARBA" id="ARBA00022692"/>
    </source>
</evidence>
<sequence length="597" mass="68191">MMEQKELSVRRAIPFKEQMHVLKRIMSFGKPYRKQFAVAIFFSIALAMSTAALPRIIQLFIDDHLTTGDLSFEIIVTFAGLHFGVTLIRMTVWYLELYLFNMASEKTVKNIRNRLFEKLHTLGMRFFDQTSTGWLITRVTNDTEAMKDFWNVFLNIMQGVLGVIISLGAMFLLDISVTLWILLFAPILLIVIRIYQVYSSKTYSEMKSKLSLLNTKLAETINGISVIQQFRQEKRLQKEFEETNQSYFDSRFSMTKINALLLSPVINLLYTLSVVVILMIFGFDALNGPVEVGIIYAFTTYANNFFRPLTRLMDSMSLFQDGIVSSSRILTVMDNEEYAPAQLDNQEARIEEGKIEFKNVSFSYDGENKVLKNISFTVNPGETIALVGHTGSGKSSIINVMMRFYDFDEGEVLIDGKSIKEFPMRELRQRIGLVLQDSFLFYGTIKDNIRLLNESITDREIIEAARFVQADKFIEELPGRYDAKVVERGASFSSGQKQLISFASAIVRDPKILILDEATANIDTETEALIQEGLKRMRKGRTTVAIAHRLSTIRDADKILVLDNGHIIERGTHDELIDRGGQYKDMYELQNLGLQTE</sequence>
<keyword evidence="6 8" id="KW-1133">Transmembrane helix</keyword>
<dbReference type="InterPro" id="IPR003593">
    <property type="entry name" value="AAA+_ATPase"/>
</dbReference>
<evidence type="ECO:0000259" key="10">
    <source>
        <dbReference type="PROSITE" id="PS50929"/>
    </source>
</evidence>
<dbReference type="PANTHER" id="PTHR43394">
    <property type="entry name" value="ATP-DEPENDENT PERMEASE MDL1, MITOCHONDRIAL"/>
    <property type="match status" value="1"/>
</dbReference>
<dbReference type="InterPro" id="IPR027417">
    <property type="entry name" value="P-loop_NTPase"/>
</dbReference>
<dbReference type="SUPFAM" id="SSF52540">
    <property type="entry name" value="P-loop containing nucleoside triphosphate hydrolases"/>
    <property type="match status" value="1"/>
</dbReference>
<dbReference type="Gene3D" id="3.40.50.300">
    <property type="entry name" value="P-loop containing nucleotide triphosphate hydrolases"/>
    <property type="match status" value="1"/>
</dbReference>
<reference evidence="11 12" key="1">
    <citation type="submission" date="2019-07" db="EMBL/GenBank/DDBJ databases">
        <title>Whole genome shotgun sequence of Alkalibacterium kapii NBRC 103247.</title>
        <authorList>
            <person name="Hosoyama A."/>
            <person name="Uohara A."/>
            <person name="Ohji S."/>
            <person name="Ichikawa N."/>
        </authorList>
    </citation>
    <scope>NUCLEOTIDE SEQUENCE [LARGE SCALE GENOMIC DNA]</scope>
    <source>
        <strain evidence="11 12">NBRC 103247</strain>
    </source>
</reference>
<keyword evidence="3 8" id="KW-0812">Transmembrane</keyword>
<keyword evidence="12" id="KW-1185">Reference proteome</keyword>
<keyword evidence="7 8" id="KW-0472">Membrane</keyword>
<name>A0A511ART5_9LACT</name>
<dbReference type="Pfam" id="PF00005">
    <property type="entry name" value="ABC_tran"/>
    <property type="match status" value="1"/>
</dbReference>
<feature type="domain" description="ABC transporter" evidence="9">
    <location>
        <begin position="355"/>
        <end position="589"/>
    </location>
</feature>
<dbReference type="GO" id="GO:0015421">
    <property type="term" value="F:ABC-type oligopeptide transporter activity"/>
    <property type="evidence" value="ECO:0007669"/>
    <property type="project" value="TreeGrafter"/>
</dbReference>
<dbReference type="InterPro" id="IPR003439">
    <property type="entry name" value="ABC_transporter-like_ATP-bd"/>
</dbReference>
<dbReference type="CDD" id="cd18544">
    <property type="entry name" value="ABC_6TM_TmrA_like"/>
    <property type="match status" value="1"/>
</dbReference>
<evidence type="ECO:0000313" key="12">
    <source>
        <dbReference type="Proteomes" id="UP000321662"/>
    </source>
</evidence>
<dbReference type="GO" id="GO:0005886">
    <property type="term" value="C:plasma membrane"/>
    <property type="evidence" value="ECO:0007669"/>
    <property type="project" value="UniProtKB-SubCell"/>
</dbReference>
<feature type="transmembrane region" description="Helical" evidence="8">
    <location>
        <begin position="179"/>
        <end position="198"/>
    </location>
</feature>
<dbReference type="SMART" id="SM00382">
    <property type="entry name" value="AAA"/>
    <property type="match status" value="1"/>
</dbReference>
<dbReference type="PROSITE" id="PS50929">
    <property type="entry name" value="ABC_TM1F"/>
    <property type="match status" value="1"/>
</dbReference>
<feature type="transmembrane region" description="Helical" evidence="8">
    <location>
        <begin position="259"/>
        <end position="283"/>
    </location>
</feature>
<proteinExistence type="predicted"/>
<dbReference type="InterPro" id="IPR039421">
    <property type="entry name" value="Type_1_exporter"/>
</dbReference>
<dbReference type="CDD" id="cd03254">
    <property type="entry name" value="ABCC_Glucan_exporter_like"/>
    <property type="match status" value="1"/>
</dbReference>
<feature type="transmembrane region" description="Helical" evidence="8">
    <location>
        <begin position="70"/>
        <end position="95"/>
    </location>
</feature>
<evidence type="ECO:0000259" key="9">
    <source>
        <dbReference type="PROSITE" id="PS50893"/>
    </source>
</evidence>
<dbReference type="AlphaFoldDB" id="A0A511ART5"/>
<dbReference type="SUPFAM" id="SSF90123">
    <property type="entry name" value="ABC transporter transmembrane region"/>
    <property type="match status" value="1"/>
</dbReference>
<dbReference type="InterPro" id="IPR017871">
    <property type="entry name" value="ABC_transporter-like_CS"/>
</dbReference>
<dbReference type="InterPro" id="IPR036640">
    <property type="entry name" value="ABC1_TM_sf"/>
</dbReference>
<dbReference type="PANTHER" id="PTHR43394:SF1">
    <property type="entry name" value="ATP-BINDING CASSETTE SUB-FAMILY B MEMBER 10, MITOCHONDRIAL"/>
    <property type="match status" value="1"/>
</dbReference>
<dbReference type="FunFam" id="3.40.50.300:FF:000287">
    <property type="entry name" value="Multidrug ABC transporter ATP-binding protein"/>
    <property type="match status" value="1"/>
</dbReference>
<organism evidence="11 12">
    <name type="scientific">Alkalibacterium kapii</name>
    <dbReference type="NCBI Taxonomy" id="426704"/>
    <lineage>
        <taxon>Bacteria</taxon>
        <taxon>Bacillati</taxon>
        <taxon>Bacillota</taxon>
        <taxon>Bacilli</taxon>
        <taxon>Lactobacillales</taxon>
        <taxon>Carnobacteriaceae</taxon>
        <taxon>Alkalibacterium</taxon>
    </lineage>
</organism>
<dbReference type="GO" id="GO:0016887">
    <property type="term" value="F:ATP hydrolysis activity"/>
    <property type="evidence" value="ECO:0007669"/>
    <property type="project" value="InterPro"/>
</dbReference>